<comment type="catalytic activity">
    <reaction evidence="14">
        <text>a (3S)-3-hydroxyacyl-CoA + NAD(+) = a 3-oxoacyl-CoA + NADH + H(+)</text>
        <dbReference type="Rhea" id="RHEA:22432"/>
        <dbReference type="ChEBI" id="CHEBI:15378"/>
        <dbReference type="ChEBI" id="CHEBI:57318"/>
        <dbReference type="ChEBI" id="CHEBI:57540"/>
        <dbReference type="ChEBI" id="CHEBI:57945"/>
        <dbReference type="ChEBI" id="CHEBI:90726"/>
        <dbReference type="EC" id="1.1.1.35"/>
    </reaction>
</comment>
<dbReference type="InterPro" id="IPR006176">
    <property type="entry name" value="3-OHacyl-CoA_DH_NAD-bd"/>
</dbReference>
<dbReference type="InterPro" id="IPR018376">
    <property type="entry name" value="Enoyl-CoA_hyd/isom_CS"/>
</dbReference>
<dbReference type="InterPro" id="IPR029045">
    <property type="entry name" value="ClpP/crotonase-like_dom_sf"/>
</dbReference>
<keyword evidence="12" id="KW-0456">Lyase</keyword>
<dbReference type="Pfam" id="PF02737">
    <property type="entry name" value="3HCDH_N"/>
    <property type="match status" value="1"/>
</dbReference>
<evidence type="ECO:0000256" key="8">
    <source>
        <dbReference type="ARBA" id="ARBA00023027"/>
    </source>
</evidence>
<comment type="subunit">
    <text evidence="4">Monomer.</text>
</comment>
<evidence type="ECO:0000256" key="10">
    <source>
        <dbReference type="ARBA" id="ARBA00023140"/>
    </source>
</evidence>
<comment type="similarity">
    <text evidence="15">Belongs to the enoyl-CoA hydratase/isomerase family.</text>
</comment>
<dbReference type="Pfam" id="PF00725">
    <property type="entry name" value="3HCDH"/>
    <property type="match status" value="2"/>
</dbReference>
<comment type="similarity">
    <text evidence="3">In the N-terminal section; belongs to the enoyl-CoA hydratase/isomerase family.</text>
</comment>
<evidence type="ECO:0000256" key="13">
    <source>
        <dbReference type="ARBA" id="ARBA00023268"/>
    </source>
</evidence>
<evidence type="ECO:0000256" key="3">
    <source>
        <dbReference type="ARBA" id="ARBA00008750"/>
    </source>
</evidence>
<dbReference type="PANTHER" id="PTHR23309:SF49">
    <property type="entry name" value="PEROXISOMAL BIFUNCTIONAL ENZYME"/>
    <property type="match status" value="1"/>
</dbReference>
<dbReference type="FunFam" id="3.40.50.720:FF:000009">
    <property type="entry name" value="Fatty oxidation complex, alpha subunit"/>
    <property type="match status" value="1"/>
</dbReference>
<evidence type="ECO:0000256" key="7">
    <source>
        <dbReference type="ARBA" id="ARBA00023002"/>
    </source>
</evidence>
<dbReference type="GO" id="GO:0070403">
    <property type="term" value="F:NAD+ binding"/>
    <property type="evidence" value="ECO:0007669"/>
    <property type="project" value="InterPro"/>
</dbReference>
<evidence type="ECO:0000256" key="5">
    <source>
        <dbReference type="ARBA" id="ARBA00022832"/>
    </source>
</evidence>
<dbReference type="FunFam" id="1.10.1040.50:FF:000006">
    <property type="entry name" value="Peroxisomal bifunctional enzyme"/>
    <property type="match status" value="1"/>
</dbReference>
<dbReference type="CDD" id="cd06558">
    <property type="entry name" value="crotonase-like"/>
    <property type="match status" value="1"/>
</dbReference>
<evidence type="ECO:0000256" key="1">
    <source>
        <dbReference type="ARBA" id="ARBA00004275"/>
    </source>
</evidence>
<feature type="domain" description="3-hydroxyacyl-CoA dehydrogenase NAD binding" evidence="17">
    <location>
        <begin position="294"/>
        <end position="466"/>
    </location>
</feature>
<sequence length="689" mass="74288">MTDPVTYDTEGKIAIVTVNNPPVNALGFAVRQGLVDAFDRFDADASAEIAVLVGAGRLFLGGADISEFGKPMKDPQLPGVVNRIERTAKPVVAAIHGAALGGGLEVAMACHYRLAFSGTKLGVPEVTLGILPAAGGTQRLPRLAGMDAALEMISSGKPVAPEKAQVWGLIDRIVSEGDPRLAGIAYAEELLAEGATPRPTSAMEAAPATSDAETWDRLMQDRYPGQAAQRHAVQAAFGAVTLPFEDGLKEERRLFLDLMESPQREALVHAFFLERRVSNLPDLKDITPREIASVGIVGGGTMGSGIATACILAGLPVTLVETTVEAAEKAYLAVSKNLDGAVKRGKMSDAARAAADLTTTTEYEALSEADVVIEAVFESMDVKRQVFDQLDRVMKDGAVLATNTSYLDVNEIAAGTKRPEDVIGLHFFSPAHVMRLLEVVVADRTSAEVAATGFALGKKLKKIAVRSGVCDGFIGNRILSHYRSAADEMILQGASPYQIDAALERFGFAMGPMKVADLAGLDIGHMTRQRKGPQPGVVNPDWADRMHEMGRLGRKSGRGFYIYGDDGPQEDPEILKIIDEVREAHGITPKEFTDQDIWERYMTAMVNEAARVVGEGIAKRPQDVDAVLLFGYGFPRWRGGPMMYADHVGLATIRDRIARYGEENPEFWQSAPLIEELAQSNRKFSELNT</sequence>
<dbReference type="UniPathway" id="UPA00659"/>
<dbReference type="SUPFAM" id="SSF51735">
    <property type="entry name" value="NAD(P)-binding Rossmann-fold domains"/>
    <property type="match status" value="1"/>
</dbReference>
<evidence type="ECO:0000256" key="15">
    <source>
        <dbReference type="RuleBase" id="RU003707"/>
    </source>
</evidence>
<evidence type="ECO:0000256" key="4">
    <source>
        <dbReference type="ARBA" id="ARBA00011245"/>
    </source>
</evidence>
<accession>A0A2R8BQZ0</accession>
<feature type="domain" description="3-hydroxyacyl-CoA dehydrogenase C-terminal" evidence="16">
    <location>
        <begin position="472"/>
        <end position="563"/>
    </location>
</feature>
<organism evidence="18 19">
    <name type="scientific">Palleronia abyssalis</name>
    <dbReference type="NCBI Taxonomy" id="1501240"/>
    <lineage>
        <taxon>Bacteria</taxon>
        <taxon>Pseudomonadati</taxon>
        <taxon>Pseudomonadota</taxon>
        <taxon>Alphaproteobacteria</taxon>
        <taxon>Rhodobacterales</taxon>
        <taxon>Roseobacteraceae</taxon>
        <taxon>Palleronia</taxon>
    </lineage>
</organism>
<keyword evidence="5" id="KW-0276">Fatty acid metabolism</keyword>
<evidence type="ECO:0000256" key="12">
    <source>
        <dbReference type="ARBA" id="ARBA00023239"/>
    </source>
</evidence>
<dbReference type="GO" id="GO:0006635">
    <property type="term" value="P:fatty acid beta-oxidation"/>
    <property type="evidence" value="ECO:0007669"/>
    <property type="project" value="UniProtKB-UniPathway"/>
</dbReference>
<keyword evidence="11" id="KW-0413">Isomerase</keyword>
<dbReference type="SUPFAM" id="SSF52096">
    <property type="entry name" value="ClpP/crotonase"/>
    <property type="match status" value="1"/>
</dbReference>
<feature type="domain" description="3-hydroxyacyl-CoA dehydrogenase C-terminal" evidence="16">
    <location>
        <begin position="599"/>
        <end position="682"/>
    </location>
</feature>
<dbReference type="Pfam" id="PF00378">
    <property type="entry name" value="ECH_1"/>
    <property type="match status" value="1"/>
</dbReference>
<keyword evidence="10" id="KW-0576">Peroxisome</keyword>
<dbReference type="Gene3D" id="3.40.50.720">
    <property type="entry name" value="NAD(P)-binding Rossmann-like Domain"/>
    <property type="match status" value="1"/>
</dbReference>
<evidence type="ECO:0000313" key="19">
    <source>
        <dbReference type="Proteomes" id="UP000244912"/>
    </source>
</evidence>
<evidence type="ECO:0000256" key="2">
    <source>
        <dbReference type="ARBA" id="ARBA00005005"/>
    </source>
</evidence>
<dbReference type="PANTHER" id="PTHR23309">
    <property type="entry name" value="3-HYDROXYACYL-COA DEHYROGENASE"/>
    <property type="match status" value="1"/>
</dbReference>
<gene>
    <name evidence="18" type="primary">fadJ_1</name>
    <name evidence="18" type="ORF">PAA8504_00398</name>
</gene>
<keyword evidence="19" id="KW-1185">Reference proteome</keyword>
<dbReference type="Proteomes" id="UP000244912">
    <property type="component" value="Unassembled WGS sequence"/>
</dbReference>
<evidence type="ECO:0000256" key="11">
    <source>
        <dbReference type="ARBA" id="ARBA00023235"/>
    </source>
</evidence>
<keyword evidence="9" id="KW-0443">Lipid metabolism</keyword>
<protein>
    <submittedName>
        <fullName evidence="18">Fatty acid oxidation complex subunit alpha</fullName>
    </submittedName>
</protein>
<dbReference type="GO" id="GO:0003857">
    <property type="term" value="F:(3S)-3-hydroxyacyl-CoA dehydrogenase (NAD+) activity"/>
    <property type="evidence" value="ECO:0007669"/>
    <property type="project" value="UniProtKB-EC"/>
</dbReference>
<keyword evidence="8" id="KW-0520">NAD</keyword>
<evidence type="ECO:0000256" key="9">
    <source>
        <dbReference type="ARBA" id="ARBA00023098"/>
    </source>
</evidence>
<dbReference type="AlphaFoldDB" id="A0A2R8BQZ0"/>
<dbReference type="SUPFAM" id="SSF48179">
    <property type="entry name" value="6-phosphogluconate dehydrogenase C-terminal domain-like"/>
    <property type="match status" value="2"/>
</dbReference>
<dbReference type="PROSITE" id="PS00166">
    <property type="entry name" value="ENOYL_COA_HYDRATASE"/>
    <property type="match status" value="1"/>
</dbReference>
<comment type="pathway">
    <text evidence="2">Lipid metabolism; fatty acid beta-oxidation.</text>
</comment>
<dbReference type="EMBL" id="ONZF01000001">
    <property type="protein sequence ID" value="SPJ22603.1"/>
    <property type="molecule type" value="Genomic_DNA"/>
</dbReference>
<dbReference type="GO" id="GO:0016853">
    <property type="term" value="F:isomerase activity"/>
    <property type="evidence" value="ECO:0007669"/>
    <property type="project" value="UniProtKB-KW"/>
</dbReference>
<keyword evidence="6" id="KW-0442">Lipid degradation</keyword>
<evidence type="ECO:0000259" key="16">
    <source>
        <dbReference type="Pfam" id="PF00725"/>
    </source>
</evidence>
<name>A0A2R8BQZ0_9RHOB</name>
<dbReference type="InterPro" id="IPR008927">
    <property type="entry name" value="6-PGluconate_DH-like_C_sf"/>
</dbReference>
<dbReference type="InterPro" id="IPR006108">
    <property type="entry name" value="3HC_DH_C"/>
</dbReference>
<dbReference type="InterPro" id="IPR001753">
    <property type="entry name" value="Enoyl-CoA_hydra/iso"/>
</dbReference>
<dbReference type="GO" id="GO:0004300">
    <property type="term" value="F:enoyl-CoA hydratase activity"/>
    <property type="evidence" value="ECO:0007669"/>
    <property type="project" value="UniProtKB-ARBA"/>
</dbReference>
<proteinExistence type="inferred from homology"/>
<evidence type="ECO:0000256" key="6">
    <source>
        <dbReference type="ARBA" id="ARBA00022963"/>
    </source>
</evidence>
<dbReference type="RefSeq" id="WP_108892466.1">
    <property type="nucleotide sequence ID" value="NZ_ONZF01000001.1"/>
</dbReference>
<evidence type="ECO:0000313" key="18">
    <source>
        <dbReference type="EMBL" id="SPJ22603.1"/>
    </source>
</evidence>
<dbReference type="InterPro" id="IPR036291">
    <property type="entry name" value="NAD(P)-bd_dom_sf"/>
</dbReference>
<dbReference type="Gene3D" id="3.90.226.10">
    <property type="entry name" value="2-enoyl-CoA Hydratase, Chain A, domain 1"/>
    <property type="match status" value="1"/>
</dbReference>
<dbReference type="Gene3D" id="1.10.1040.50">
    <property type="match status" value="1"/>
</dbReference>
<dbReference type="OrthoDB" id="9771883at2"/>
<reference evidence="18 19" key="1">
    <citation type="submission" date="2018-03" db="EMBL/GenBank/DDBJ databases">
        <authorList>
            <person name="Keele B.F."/>
        </authorList>
    </citation>
    <scope>NUCLEOTIDE SEQUENCE [LARGE SCALE GENOMIC DNA]</scope>
    <source>
        <strain evidence="18 19">CECT 8504</strain>
    </source>
</reference>
<keyword evidence="7" id="KW-0560">Oxidoreductase</keyword>
<comment type="subcellular location">
    <subcellularLocation>
        <location evidence="1">Peroxisome</location>
    </subcellularLocation>
</comment>
<keyword evidence="13" id="KW-0511">Multifunctional enzyme</keyword>
<evidence type="ECO:0000256" key="14">
    <source>
        <dbReference type="ARBA" id="ARBA00049556"/>
    </source>
</evidence>
<evidence type="ECO:0000259" key="17">
    <source>
        <dbReference type="Pfam" id="PF02737"/>
    </source>
</evidence>